<dbReference type="Gene3D" id="3.20.20.370">
    <property type="entry name" value="Glycoside hydrolase/deacetylase"/>
    <property type="match status" value="1"/>
</dbReference>
<reference evidence="4 5" key="1">
    <citation type="submission" date="2023-09" db="EMBL/GenBank/DDBJ databases">
        <authorList>
            <person name="Rey-Velasco X."/>
        </authorList>
    </citation>
    <scope>NUCLEOTIDE SEQUENCE [LARGE SCALE GENOMIC DNA]</scope>
    <source>
        <strain evidence="4 5">P050</strain>
    </source>
</reference>
<organism evidence="4 5">
    <name type="scientific">Urechidicola vernalis</name>
    <dbReference type="NCBI Taxonomy" id="3075600"/>
    <lineage>
        <taxon>Bacteria</taxon>
        <taxon>Pseudomonadati</taxon>
        <taxon>Bacteroidota</taxon>
        <taxon>Flavobacteriia</taxon>
        <taxon>Flavobacteriales</taxon>
        <taxon>Flavobacteriaceae</taxon>
        <taxon>Urechidicola</taxon>
    </lineage>
</organism>
<evidence type="ECO:0000256" key="2">
    <source>
        <dbReference type="ARBA" id="ARBA00022801"/>
    </source>
</evidence>
<evidence type="ECO:0000259" key="3">
    <source>
        <dbReference type="PROSITE" id="PS51677"/>
    </source>
</evidence>
<evidence type="ECO:0000256" key="1">
    <source>
        <dbReference type="ARBA" id="ARBA00022723"/>
    </source>
</evidence>
<evidence type="ECO:0000313" key="4">
    <source>
        <dbReference type="EMBL" id="MDT0552969.1"/>
    </source>
</evidence>
<dbReference type="CDD" id="cd10917">
    <property type="entry name" value="CE4_NodB_like_6s_7s"/>
    <property type="match status" value="1"/>
</dbReference>
<comment type="caution">
    <text evidence="4">The sequence shown here is derived from an EMBL/GenBank/DDBJ whole genome shotgun (WGS) entry which is preliminary data.</text>
</comment>
<accession>A0ABU2Y439</accession>
<gene>
    <name evidence="4" type="ORF">RM519_06915</name>
</gene>
<feature type="domain" description="NodB homology" evidence="3">
    <location>
        <begin position="28"/>
        <end position="203"/>
    </location>
</feature>
<dbReference type="RefSeq" id="WP_311592933.1">
    <property type="nucleotide sequence ID" value="NZ_JAVRHV010000002.1"/>
</dbReference>
<dbReference type="EC" id="3.-.-.-" evidence="4"/>
<dbReference type="EMBL" id="JAVRHV010000002">
    <property type="protein sequence ID" value="MDT0552969.1"/>
    <property type="molecule type" value="Genomic_DNA"/>
</dbReference>
<dbReference type="SUPFAM" id="SSF88713">
    <property type="entry name" value="Glycoside hydrolase/deacetylase"/>
    <property type="match status" value="1"/>
</dbReference>
<dbReference type="Proteomes" id="UP001252186">
    <property type="component" value="Unassembled WGS sequence"/>
</dbReference>
<dbReference type="PROSITE" id="PS51677">
    <property type="entry name" value="NODB"/>
    <property type="match status" value="1"/>
</dbReference>
<dbReference type="InterPro" id="IPR050248">
    <property type="entry name" value="Polysacc_deacetylase_ArnD"/>
</dbReference>
<dbReference type="Pfam" id="PF01522">
    <property type="entry name" value="Polysacc_deac_1"/>
    <property type="match status" value="1"/>
</dbReference>
<dbReference type="GO" id="GO:0016787">
    <property type="term" value="F:hydrolase activity"/>
    <property type="evidence" value="ECO:0007669"/>
    <property type="project" value="UniProtKB-KW"/>
</dbReference>
<dbReference type="InterPro" id="IPR002509">
    <property type="entry name" value="NODB_dom"/>
</dbReference>
<dbReference type="PANTHER" id="PTHR10587">
    <property type="entry name" value="GLYCOSYL TRANSFERASE-RELATED"/>
    <property type="match status" value="1"/>
</dbReference>
<keyword evidence="5" id="KW-1185">Reference proteome</keyword>
<evidence type="ECO:0000313" key="5">
    <source>
        <dbReference type="Proteomes" id="UP001252186"/>
    </source>
</evidence>
<keyword evidence="2 4" id="KW-0378">Hydrolase</keyword>
<dbReference type="PANTHER" id="PTHR10587:SF133">
    <property type="entry name" value="CHITIN DEACETYLASE 1-RELATED"/>
    <property type="match status" value="1"/>
</dbReference>
<keyword evidence="1" id="KW-0479">Metal-binding</keyword>
<sequence length="206" mass="23902">MKAYFVKTPHWIQRLFKNWVWSFSTSKKEIYLTFDDGPTPEITEWTLTELAKFNAKATFFCIGKNVKKYPDIFQKIIEQGHSIGNHTHNHLNGWNEQTEEYLNNSEKAALEIDSKLFRPPYGKLKLSQAKKLRTLGYKIIMWDVLSADFDQSISKDKCLENVLKNTQNGSVIIFHDSLKAAKNLKFTLPKVLEAFTKKGYSFKAIN</sequence>
<protein>
    <submittedName>
        <fullName evidence="4">Polysaccharide deacetylase family protein</fullName>
        <ecNumber evidence="4">3.-.-.-</ecNumber>
    </submittedName>
</protein>
<name>A0ABU2Y439_9FLAO</name>
<proteinExistence type="predicted"/>
<dbReference type="InterPro" id="IPR011330">
    <property type="entry name" value="Glyco_hydro/deAcase_b/a-brl"/>
</dbReference>